<feature type="transmembrane region" description="Helical" evidence="2">
    <location>
        <begin position="36"/>
        <end position="56"/>
    </location>
</feature>
<feature type="transmembrane region" description="Helical" evidence="2">
    <location>
        <begin position="126"/>
        <end position="152"/>
    </location>
</feature>
<keyword evidence="2" id="KW-0472">Membrane</keyword>
<dbReference type="EMBL" id="BIFS01000001">
    <property type="protein sequence ID" value="GCE20155.1"/>
    <property type="molecule type" value="Genomic_DNA"/>
</dbReference>
<comment type="caution">
    <text evidence="3">The sequence shown here is derived from an EMBL/GenBank/DDBJ whole genome shotgun (WGS) entry which is preliminary data.</text>
</comment>
<accession>A0A402AM91</accession>
<keyword evidence="4" id="KW-1185">Reference proteome</keyword>
<feature type="transmembrane region" description="Helical" evidence="2">
    <location>
        <begin position="86"/>
        <end position="106"/>
    </location>
</feature>
<dbReference type="OrthoDB" id="147233at2"/>
<name>A0A402AM91_9CHLR</name>
<keyword evidence="2" id="KW-1133">Transmembrane helix</keyword>
<feature type="compositionally biased region" description="Pro residues" evidence="1">
    <location>
        <begin position="362"/>
        <end position="372"/>
    </location>
</feature>
<sequence length="372" mass="40814">MGKTLADLWYRLFAATEKPGASLSFREKNAIRRSQTSSWILLVVIVLVVIPIPSLINKPFALIPSLIALALDIVALFLNKAKHTRIAGVIAIFTIEAGLIGTILSVPGGATAADIPLFILLLQSSIVASYMIAPGWSFAAAIFNSIVTYLIFQSNIPSEELKHVYIINSSVLTGMIEVNIIVAVFTFIIVLSFNQAIANLDRSEEIVSLERREIARQQEELALKQQLEDGIKQLMDVHMRAANGDFSARVPLNKDNILWRVAYSLNNLLARLATNRNLEQERRKEQQAIHALAARLQEGTLPTQPTGTPVDEIIVALNSQRNWKKSSTQSPPPSSQPLPRGGMIDGALERSSVIPPRTASDAPPPPPSTPWR</sequence>
<dbReference type="RefSeq" id="WP_126551869.1">
    <property type="nucleotide sequence ID" value="NZ_BIFS01000001.1"/>
</dbReference>
<reference evidence="4" key="1">
    <citation type="submission" date="2018-12" db="EMBL/GenBank/DDBJ databases">
        <title>Tengunoibacter tsumagoiensis gen. nov., sp. nov., Dictyobacter kobayashii sp. nov., D. alpinus sp. nov., and D. joshuensis sp. nov. and description of Dictyobacteraceae fam. nov. within the order Ktedonobacterales isolated from Tengu-no-mugimeshi.</title>
        <authorList>
            <person name="Wang C.M."/>
            <person name="Zheng Y."/>
            <person name="Sakai Y."/>
            <person name="Toyoda A."/>
            <person name="Minakuchi Y."/>
            <person name="Abe K."/>
            <person name="Yokota A."/>
            <person name="Yabe S."/>
        </authorList>
    </citation>
    <scope>NUCLEOTIDE SEQUENCE [LARGE SCALE GENOMIC DNA]</scope>
    <source>
        <strain evidence="4">Uno11</strain>
    </source>
</reference>
<evidence type="ECO:0000313" key="3">
    <source>
        <dbReference type="EMBL" id="GCE20155.1"/>
    </source>
</evidence>
<evidence type="ECO:0000256" key="1">
    <source>
        <dbReference type="SAM" id="MobiDB-lite"/>
    </source>
</evidence>
<protein>
    <recommendedName>
        <fullName evidence="5">HAMP domain-containing protein</fullName>
    </recommendedName>
</protein>
<proteinExistence type="predicted"/>
<organism evidence="3 4">
    <name type="scientific">Dictyobacter kobayashii</name>
    <dbReference type="NCBI Taxonomy" id="2014872"/>
    <lineage>
        <taxon>Bacteria</taxon>
        <taxon>Bacillati</taxon>
        <taxon>Chloroflexota</taxon>
        <taxon>Ktedonobacteria</taxon>
        <taxon>Ktedonobacterales</taxon>
        <taxon>Dictyobacteraceae</taxon>
        <taxon>Dictyobacter</taxon>
    </lineage>
</organism>
<feature type="transmembrane region" description="Helical" evidence="2">
    <location>
        <begin position="62"/>
        <end position="79"/>
    </location>
</feature>
<feature type="transmembrane region" description="Helical" evidence="2">
    <location>
        <begin position="164"/>
        <end position="193"/>
    </location>
</feature>
<feature type="region of interest" description="Disordered" evidence="1">
    <location>
        <begin position="321"/>
        <end position="372"/>
    </location>
</feature>
<keyword evidence="2" id="KW-0812">Transmembrane</keyword>
<dbReference type="AlphaFoldDB" id="A0A402AM91"/>
<dbReference type="Proteomes" id="UP000287188">
    <property type="component" value="Unassembled WGS sequence"/>
</dbReference>
<evidence type="ECO:0008006" key="5">
    <source>
        <dbReference type="Google" id="ProtNLM"/>
    </source>
</evidence>
<gene>
    <name evidence="3" type="ORF">KDK_39550</name>
</gene>
<evidence type="ECO:0000256" key="2">
    <source>
        <dbReference type="SAM" id="Phobius"/>
    </source>
</evidence>
<evidence type="ECO:0000313" key="4">
    <source>
        <dbReference type="Proteomes" id="UP000287188"/>
    </source>
</evidence>